<comment type="caution">
    <text evidence="4">The sequence shown here is derived from an EMBL/GenBank/DDBJ whole genome shotgun (WGS) entry which is preliminary data.</text>
</comment>
<keyword evidence="2" id="KW-1133">Transmembrane helix</keyword>
<gene>
    <name evidence="4" type="ORF">FYJ37_09400</name>
</gene>
<feature type="transmembrane region" description="Helical" evidence="2">
    <location>
        <begin position="1834"/>
        <end position="1854"/>
    </location>
</feature>
<dbReference type="Proteomes" id="UP000462363">
    <property type="component" value="Unassembled WGS sequence"/>
</dbReference>
<name>A0A844F6P9_CLOSV</name>
<dbReference type="Pfam" id="PF17802">
    <property type="entry name" value="SpaA"/>
    <property type="match status" value="2"/>
</dbReference>
<accession>A0A844F6P9</accession>
<dbReference type="RefSeq" id="WP_154323271.1">
    <property type="nucleotide sequence ID" value="NZ_CAMDTP010000006.1"/>
</dbReference>
<dbReference type="InterPro" id="IPR051266">
    <property type="entry name" value="CLCR"/>
</dbReference>
<dbReference type="InterPro" id="IPR002035">
    <property type="entry name" value="VWF_A"/>
</dbReference>
<keyword evidence="2" id="KW-0812">Transmembrane</keyword>
<protein>
    <submittedName>
        <fullName evidence="4">VWA domain-containing protein</fullName>
    </submittedName>
</protein>
<feature type="domain" description="VWFA" evidence="3">
    <location>
        <begin position="1068"/>
        <end position="1284"/>
    </location>
</feature>
<feature type="domain" description="VWFA" evidence="3">
    <location>
        <begin position="546"/>
        <end position="763"/>
    </location>
</feature>
<dbReference type="PROSITE" id="PS50234">
    <property type="entry name" value="VWFA"/>
    <property type="match status" value="2"/>
</dbReference>
<evidence type="ECO:0000256" key="1">
    <source>
        <dbReference type="SAM" id="MobiDB-lite"/>
    </source>
</evidence>
<evidence type="ECO:0000313" key="5">
    <source>
        <dbReference type="Proteomes" id="UP000462363"/>
    </source>
</evidence>
<feature type="region of interest" description="Disordered" evidence="1">
    <location>
        <begin position="33"/>
        <end position="73"/>
    </location>
</feature>
<reference evidence="4 5" key="1">
    <citation type="submission" date="2019-08" db="EMBL/GenBank/DDBJ databases">
        <title>In-depth cultivation of the pig gut microbiome towards novel bacterial diversity and tailored functional studies.</title>
        <authorList>
            <person name="Wylensek D."/>
            <person name="Hitch T.C.A."/>
            <person name="Clavel T."/>
        </authorList>
    </citation>
    <scope>NUCLEOTIDE SEQUENCE [LARGE SCALE GENOMIC DNA]</scope>
    <source>
        <strain evidence="4 5">BL-389-WT-3D</strain>
    </source>
</reference>
<dbReference type="PANTHER" id="PTHR10579">
    <property type="entry name" value="CALCIUM-ACTIVATED CHLORIDE CHANNEL REGULATOR"/>
    <property type="match status" value="1"/>
</dbReference>
<keyword evidence="2" id="KW-0472">Membrane</keyword>
<dbReference type="SUPFAM" id="SSF49478">
    <property type="entry name" value="Cna protein B-type domain"/>
    <property type="match status" value="1"/>
</dbReference>
<organism evidence="4 5">
    <name type="scientific">Clostridium scindens (strain JCM 10418 / VPI 12708)</name>
    <dbReference type="NCBI Taxonomy" id="29347"/>
    <lineage>
        <taxon>Bacteria</taxon>
        <taxon>Bacillati</taxon>
        <taxon>Bacillota</taxon>
        <taxon>Clostridia</taxon>
        <taxon>Lachnospirales</taxon>
        <taxon>Lachnospiraceae</taxon>
    </lineage>
</organism>
<dbReference type="CDD" id="cd00198">
    <property type="entry name" value="vWFA"/>
    <property type="match status" value="2"/>
</dbReference>
<dbReference type="SUPFAM" id="SSF53300">
    <property type="entry name" value="vWA-like"/>
    <property type="match status" value="2"/>
</dbReference>
<feature type="compositionally biased region" description="Polar residues" evidence="1">
    <location>
        <begin position="60"/>
        <end position="69"/>
    </location>
</feature>
<dbReference type="Gene3D" id="2.60.40.10">
    <property type="entry name" value="Immunoglobulins"/>
    <property type="match status" value="2"/>
</dbReference>
<dbReference type="PANTHER" id="PTHR10579:SF125">
    <property type="entry name" value="VWFA DOMAIN-CONTAINING PROTEIN"/>
    <property type="match status" value="1"/>
</dbReference>
<dbReference type="Gene3D" id="3.40.50.410">
    <property type="entry name" value="von Willebrand factor, type A domain"/>
    <property type="match status" value="2"/>
</dbReference>
<dbReference type="Pfam" id="PF13519">
    <property type="entry name" value="VWA_2"/>
    <property type="match status" value="2"/>
</dbReference>
<evidence type="ECO:0000259" key="3">
    <source>
        <dbReference type="PROSITE" id="PS50234"/>
    </source>
</evidence>
<evidence type="ECO:0000313" key="4">
    <source>
        <dbReference type="EMBL" id="MSS40566.1"/>
    </source>
</evidence>
<dbReference type="Pfam" id="PF24558">
    <property type="entry name" value="DUF7604"/>
    <property type="match status" value="1"/>
</dbReference>
<dbReference type="Pfam" id="PF21426">
    <property type="entry name" value="GBS104-like_Ig"/>
    <property type="match status" value="1"/>
</dbReference>
<sequence length="1865" mass="204085">MKMLKRWLAFFVVVVLLIGVAFNGRSPIAASQIDEGNTTEGAAAGPAMEQQGSEEPEAADNSNSESNGDMNGATVQEIEPDTQAGESQPAASTENIDNGTAVYQDALELKQEVKDENGKVICTVTANVQDGTFEADTSEVSMEVAAVEPNISEEVKALMETTIDEGQMLGKYFFYHIIFKINGVPTEPGREVKITFEPKDYQIADVKKARTFYYNEANSIAGNQQAEIIEITQKADKIAELQNAGQSTEHIDDYDLAEIALRDDGSADKIQMEGRRSTIYGCYLKEPKPEDGTMNGGASTEGETKEEETEGKSDISGTAASIEESRTLQYEDANVSVTVSANKEGIIPADSKLKVIPVLPDDKKTKDQYKEVEDKLKDKAKNENYSIAGFLAYDISFVDEDGKEVEPDGNVKVTMEYKKDVIPKEVEVTEKDLGVTVMHLEENEKGQVKKVVDMVADDGSKASVETTDNGKVKKAEFVTDSFSTFTLAWQEYEPLLTDYANGSVRTSDNSLGAPEHNKRIKYNEKDKDYTLTLDVTGKRGKKAGVDVLLVIDKSGSMGLNDNGRTDSNYFNLMPTLKKTVPTLVDTILPDSDSVNRVAAISFSSDDYTGNDISTDWVDYNGKSGFNRKIEGLGTKGGTNWQLAMRNADKKLKPRAESQNKKVVVFLSDGEPTYRYEKRSYYPYEEYETGGGQSYSSANLTNAVDEVAGSDYLKDAEIYSVYLTSQTSTRMTEFANKLTAKNINAHAKDGTNMASALQEIINQIVAPAYQNVVIEDTLSEYVQFHDFDQERKPVITVKKTTADGGTTTLSQSDYTLNYNSLTKKISVSLLHGEALEEGATYSISFDVEPTDAATNYFIEHGEYPHIGDEGTDADGNYTSSGKEGFYSNSTATVKYKENKESLQQTAAYAMPVVQVEKAFCDFSFDKVNSKDNPVAGAKFLLKNDKDPSKTYVAVSESDGKVTFKNLRVGEYTLTETAAAKGYVRETAEWKVKVERGKDGSIAAALYQSDGTTLTEGQKIVNYTEKEEAVKNLESDKTASVVNEADRVFQIELSASTKGRDEGIAAQAASIVLVLDASASMQENGKKLQDIQDAAKAFVNTTKEKSPISEIAVIWYQGSEGSSSTITDSGFYTLDTSDNVDAINRFISNKNASGGTPMGDALEEANSILSGRPNSSKYALLFTDGMPGYNSSNNSFNCMVANHANNEAKEIKEYAKLYTIGYKLSGSFKWEEGHSQDSTNNHGSHKTETKAADFLKNYLASSPEGDRTYAYTTDNTDGLTKIFEDIAGQIGDLYKINPEKIVDVIDARFELTEESKKKLEAMDGVTVEVNQNGTTTITWTKDAAVIGNAESTDPDNQPWSASFQVKAKDDFIGGNMVPTNGAASGIYISEDSTKLFPQPSVNVRLLSLDMEDKEITVYKGDSIKPEGFADELADTLKILELDQKTATDTGKPSYPELTESQKAELQEKGTITLGEDQSVKYVYPNTDEAVGYFVYTYKLSENPGGNMAEHVVDTAGDRVEVYELNVQFIPYATSEREAMPELEGVLPPTQTGGTELNPDPDRLIAQGEYVVNVIAGELQITKKLTETSDKDQTFIFTIKKDGLIYKTVTLTVPANATQATYTGEDLSDLARGEYLVAETLSDGYAVKEFSIGEETNCKSSRNESEETATFTMGLNKAGKDVIAEADYESGILGQAIYTNEKVIKDWNIKKVSSSDPKLVLANAQFKLQSTTGSTAYYGKSDKNGIVKWYVNEDCTQALAGKIAADMYQLSEMKAPDGYAVSTDIWMVEVTKNGALKTITSDGKVIEGNREERTTTVFFQFENDPAYALPEAGGPGIFWYTAGGTLLMILAGMLALYKNKKNEAVLRN</sequence>
<dbReference type="InterPro" id="IPR055384">
    <property type="entry name" value="DUF7604"/>
</dbReference>
<dbReference type="InterPro" id="IPR041033">
    <property type="entry name" value="SpaA_PFL_dom_1"/>
</dbReference>
<dbReference type="InterPro" id="IPR036465">
    <property type="entry name" value="vWFA_dom_sf"/>
</dbReference>
<evidence type="ECO:0000256" key="2">
    <source>
        <dbReference type="SAM" id="Phobius"/>
    </source>
</evidence>
<dbReference type="EMBL" id="VUMB01000017">
    <property type="protein sequence ID" value="MSS40566.1"/>
    <property type="molecule type" value="Genomic_DNA"/>
</dbReference>
<dbReference type="InterPro" id="IPR013783">
    <property type="entry name" value="Ig-like_fold"/>
</dbReference>
<dbReference type="InterPro" id="IPR049319">
    <property type="entry name" value="GBS104-like_Ig"/>
</dbReference>
<proteinExistence type="predicted"/>
<dbReference type="SMART" id="SM00327">
    <property type="entry name" value="VWA"/>
    <property type="match status" value="2"/>
</dbReference>
<feature type="region of interest" description="Disordered" evidence="1">
    <location>
        <begin position="284"/>
        <end position="325"/>
    </location>
</feature>